<comment type="caution">
    <text evidence="1">The sequence shown here is derived from an EMBL/GenBank/DDBJ whole genome shotgun (WGS) entry which is preliminary data.</text>
</comment>
<dbReference type="AlphaFoldDB" id="E3CBF9"/>
<organism evidence="1 2">
    <name type="scientific">Streptococcus parasanguinis F0405</name>
    <dbReference type="NCBI Taxonomy" id="905067"/>
    <lineage>
        <taxon>Bacteria</taxon>
        <taxon>Bacillati</taxon>
        <taxon>Bacillota</taxon>
        <taxon>Bacilli</taxon>
        <taxon>Lactobacillales</taxon>
        <taxon>Streptococcaceae</taxon>
        <taxon>Streptococcus</taxon>
    </lineage>
</organism>
<gene>
    <name evidence="1" type="ORF">HMPREF9626_0955</name>
</gene>
<accession>E3CBF9</accession>
<dbReference type="Proteomes" id="UP000003812">
    <property type="component" value="Unassembled WGS sequence"/>
</dbReference>
<evidence type="ECO:0000313" key="2">
    <source>
        <dbReference type="Proteomes" id="UP000003812"/>
    </source>
</evidence>
<name>E3CBF9_STRPA</name>
<evidence type="ECO:0000313" key="1">
    <source>
        <dbReference type="EMBL" id="EFQ55997.1"/>
    </source>
</evidence>
<protein>
    <submittedName>
        <fullName evidence="1">Uncharacterized protein</fullName>
    </submittedName>
</protein>
<dbReference type="EMBL" id="AEKM01000002">
    <property type="protein sequence ID" value="EFQ55997.1"/>
    <property type="molecule type" value="Genomic_DNA"/>
</dbReference>
<proteinExistence type="predicted"/>
<sequence>MVLSNNAIFSLSPDTNYLFHSLILYTDTSILSNFLIKD</sequence>
<reference evidence="1 2" key="1">
    <citation type="submission" date="2010-10" db="EMBL/GenBank/DDBJ databases">
        <authorList>
            <person name="Durkin A.S."/>
            <person name="Madupu R."/>
            <person name="Torralba M."/>
            <person name="Gillis M."/>
            <person name="Methe B."/>
            <person name="Sutton G."/>
            <person name="Nelson K.E."/>
        </authorList>
    </citation>
    <scope>NUCLEOTIDE SEQUENCE [LARGE SCALE GENOMIC DNA]</scope>
    <source>
        <strain evidence="1 2">F0405</strain>
    </source>
</reference>